<name>A0ABT0CCI4_THEVL</name>
<dbReference type="Proteomes" id="UP000830835">
    <property type="component" value="Unassembled WGS sequence"/>
</dbReference>
<protein>
    <submittedName>
        <fullName evidence="1">Uncharacterized protein</fullName>
    </submittedName>
</protein>
<evidence type="ECO:0000313" key="1">
    <source>
        <dbReference type="EMBL" id="MCJ2543480.1"/>
    </source>
</evidence>
<accession>A0ABT0CCI4</accession>
<keyword evidence="2" id="KW-1185">Reference proteome</keyword>
<organism evidence="1 2">
    <name type="scientific">Thermostichus vulcanus str. 'Rupite'</name>
    <dbReference type="NCBI Taxonomy" id="2813851"/>
    <lineage>
        <taxon>Bacteria</taxon>
        <taxon>Bacillati</taxon>
        <taxon>Cyanobacteriota</taxon>
        <taxon>Cyanophyceae</taxon>
        <taxon>Thermostichales</taxon>
        <taxon>Thermostichaceae</taxon>
        <taxon>Thermostichus</taxon>
    </lineage>
</organism>
<sequence>MGVALLSRTGRPYFYRSFQDLDSRQQQALAQGLFQVLETMPQGFDYFDFQFAEQRVFVYPLSAEWVLLVAVNDDIVMPVYSLAVHRLRTELQRDTQKGLVTFRLFTSQLETSSSATQPTTSTLPSAASGTRMEMDTFMRSLNRLCQITTGYLGKAVIVNYWKAARQEVLQQQGSDAEWLNQFEIERSGQIRYSGTLKELDETHQKVLRDWVLAFFHRCEEVIHDFRNLIKSAELRL</sequence>
<reference evidence="1" key="1">
    <citation type="submission" date="2021-02" db="EMBL/GenBank/DDBJ databases">
        <title>The CRISPR/cas machinery reduction and long-range gene transfer in the hot spring cyanobacterium Synechococcus.</title>
        <authorList>
            <person name="Dvorak P."/>
            <person name="Jahodarova E."/>
            <person name="Hasler P."/>
            <person name="Poulickova A."/>
        </authorList>
    </citation>
    <scope>NUCLEOTIDE SEQUENCE</scope>
    <source>
        <strain evidence="1">Rupite</strain>
    </source>
</reference>
<comment type="caution">
    <text evidence="1">The sequence shown here is derived from an EMBL/GenBank/DDBJ whole genome shotgun (WGS) entry which is preliminary data.</text>
</comment>
<gene>
    <name evidence="1" type="ORF">JX360_11255</name>
</gene>
<proteinExistence type="predicted"/>
<dbReference type="EMBL" id="JAFIRA010000029">
    <property type="protein sequence ID" value="MCJ2543480.1"/>
    <property type="molecule type" value="Genomic_DNA"/>
</dbReference>
<evidence type="ECO:0000313" key="2">
    <source>
        <dbReference type="Proteomes" id="UP000830835"/>
    </source>
</evidence>